<sequence length="82" mass="9062">MFGRRDERPPLERALEAATSLKPGSWESVEALAQLSMECGGTPDAERLYQNAARAASGLRAGTYDSVRALVWLHRADRHLHS</sequence>
<dbReference type="Proteomes" id="UP000612282">
    <property type="component" value="Unassembled WGS sequence"/>
</dbReference>
<proteinExistence type="predicted"/>
<evidence type="ECO:0000313" key="1">
    <source>
        <dbReference type="EMBL" id="GID61945.1"/>
    </source>
</evidence>
<evidence type="ECO:0000313" key="2">
    <source>
        <dbReference type="Proteomes" id="UP000612282"/>
    </source>
</evidence>
<keyword evidence="2" id="KW-1185">Reference proteome</keyword>
<accession>A0ABQ3XTW9</accession>
<name>A0ABQ3XTW9_9ACTN</name>
<dbReference type="RefSeq" id="WP_203810417.1">
    <property type="nucleotide sequence ID" value="NZ_BAAAQE010000026.1"/>
</dbReference>
<protein>
    <submittedName>
        <fullName evidence="1">Uncharacterized protein</fullName>
    </submittedName>
</protein>
<comment type="caution">
    <text evidence="1">The sequence shown here is derived from an EMBL/GenBank/DDBJ whole genome shotgun (WGS) entry which is preliminary data.</text>
</comment>
<gene>
    <name evidence="1" type="ORF">Aco03nite_103490</name>
</gene>
<organism evidence="1 2">
    <name type="scientific">Actinoplanes couchii</name>
    <dbReference type="NCBI Taxonomy" id="403638"/>
    <lineage>
        <taxon>Bacteria</taxon>
        <taxon>Bacillati</taxon>
        <taxon>Actinomycetota</taxon>
        <taxon>Actinomycetes</taxon>
        <taxon>Micromonosporales</taxon>
        <taxon>Micromonosporaceae</taxon>
        <taxon>Actinoplanes</taxon>
    </lineage>
</organism>
<dbReference type="EMBL" id="BOMG01000149">
    <property type="protein sequence ID" value="GID61945.1"/>
    <property type="molecule type" value="Genomic_DNA"/>
</dbReference>
<reference evidence="1 2" key="1">
    <citation type="submission" date="2021-01" db="EMBL/GenBank/DDBJ databases">
        <title>Whole genome shotgun sequence of Actinoplanes couchii NBRC 106145.</title>
        <authorList>
            <person name="Komaki H."/>
            <person name="Tamura T."/>
        </authorList>
    </citation>
    <scope>NUCLEOTIDE SEQUENCE [LARGE SCALE GENOMIC DNA]</scope>
    <source>
        <strain evidence="1 2">NBRC 106145</strain>
    </source>
</reference>